<name>A0A0C2HPL7_9STAP</name>
<sequence length="338" mass="39181">MINKTKLAIKKNEHQFEGKHHKIDYLEFKEKNSKHMIVVFSGFNGKETQGAPGRYNYMRTLEDIKVNKLFIKDSVDNIPVYYMGENGSTGYLDDVCSLIEEKLIEMEIDKDNLILAGSSKGGTGALLIGLQMDVGHIIAGAHQLNVGTYLNSLNKKLKSMLFTKIVGHDGGDAPEILDRKFREKFLISNTKSNLYFHGGNRDSHYVRHMVPLLRHFDANDILYELDLRSYVGHDNVMKYFPEFFVRKVKEIITRTNLDAPNIKSHGDETEVTVKVLNPKEKDDVDWAIYVYRKDKKIKKIMYNSEPVHRIPIRYEDIRSVKVFLRINEKKVQTKEYYV</sequence>
<gene>
    <name evidence="2" type="ORF">F7P68_0003190</name>
    <name evidence="1" type="ORF">SN16_01885</name>
</gene>
<dbReference type="Proteomes" id="UP000527860">
    <property type="component" value="Unassembled WGS sequence"/>
</dbReference>
<evidence type="ECO:0000313" key="4">
    <source>
        <dbReference type="Proteomes" id="UP000527860"/>
    </source>
</evidence>
<dbReference type="SUPFAM" id="SSF53474">
    <property type="entry name" value="alpha/beta-Hydrolases"/>
    <property type="match status" value="1"/>
</dbReference>
<dbReference type="EMBL" id="JABEVU030000001">
    <property type="protein sequence ID" value="MDB0579522.1"/>
    <property type="molecule type" value="Genomic_DNA"/>
</dbReference>
<dbReference type="Gene3D" id="3.40.50.1820">
    <property type="entry name" value="alpha/beta hydrolase"/>
    <property type="match status" value="1"/>
</dbReference>
<dbReference type="GO" id="GO:0015031">
    <property type="term" value="P:protein transport"/>
    <property type="evidence" value="ECO:0007669"/>
    <property type="project" value="InterPro"/>
</dbReference>
<keyword evidence="4" id="KW-1185">Reference proteome</keyword>
<reference evidence="2" key="3">
    <citation type="submission" date="2020-04" db="EMBL/GenBank/DDBJ databases">
        <authorList>
            <person name="Tanveer F."/>
            <person name="Xie Y."/>
            <person name="Shinwari Z.K."/>
        </authorList>
    </citation>
    <scope>NUCLEOTIDE SEQUENCE</scope>
    <source>
        <strain evidence="2">MOSEL-ME25</strain>
    </source>
</reference>
<dbReference type="RefSeq" id="WP_040104920.1">
    <property type="nucleotide sequence ID" value="NZ_JABEVU030000001.1"/>
</dbReference>
<evidence type="ECO:0000313" key="2">
    <source>
        <dbReference type="EMBL" id="MDB0579522.1"/>
    </source>
</evidence>
<reference evidence="1 3" key="1">
    <citation type="submission" date="2015-01" db="EMBL/GenBank/DDBJ databases">
        <title>Genome sequences of high lactate-tolerant strain Salinicoccus roseus W12 with industrial interest.</title>
        <authorList>
            <person name="Wang H."/>
            <person name="Yu B."/>
        </authorList>
    </citation>
    <scope>NUCLEOTIDE SEQUENCE [LARGE SCALE GENOMIC DNA]</scope>
    <source>
        <strain evidence="1 3">W12</strain>
    </source>
</reference>
<evidence type="ECO:0000313" key="1">
    <source>
        <dbReference type="EMBL" id="KIH71456.1"/>
    </source>
</evidence>
<reference evidence="4" key="2">
    <citation type="submission" date="2020-04" db="EMBL/GenBank/DDBJ databases">
        <title>Genome analysis and biological profiling of marine Cellulosimicrobium funkei MOSEL-ME6.</title>
        <authorList>
            <person name="Tanveer F."/>
            <person name="Xie Y."/>
            <person name="Shinwari Z.K."/>
        </authorList>
    </citation>
    <scope>NUCLEOTIDE SEQUENCE [LARGE SCALE GENOMIC DNA]</scope>
    <source>
        <strain evidence="4">MOSEL-ME25</strain>
    </source>
</reference>
<dbReference type="GeneID" id="77844290"/>
<dbReference type="AlphaFoldDB" id="A0A0C2HPL7"/>
<organism evidence="1 3">
    <name type="scientific">Salinicoccus roseus</name>
    <dbReference type="NCBI Taxonomy" id="45670"/>
    <lineage>
        <taxon>Bacteria</taxon>
        <taxon>Bacillati</taxon>
        <taxon>Bacillota</taxon>
        <taxon>Bacilli</taxon>
        <taxon>Bacillales</taxon>
        <taxon>Staphylococcaceae</taxon>
        <taxon>Salinicoccus</taxon>
    </lineage>
</organism>
<evidence type="ECO:0000313" key="3">
    <source>
        <dbReference type="Proteomes" id="UP000031546"/>
    </source>
</evidence>
<reference evidence="2 4" key="4">
    <citation type="submission" date="2022-12" db="EMBL/GenBank/DDBJ databases">
        <title>Genome analysis and biological profiling of marine Salinicoccus roseus MOSEL-ME25.</title>
        <authorList>
            <person name="Mirza F.T."/>
            <person name="Xie Y."/>
            <person name="Shinwari Z.K."/>
        </authorList>
    </citation>
    <scope>NUCLEOTIDE SEQUENCE [LARGE SCALE GENOMIC DNA]</scope>
    <source>
        <strain evidence="2 4">MOSEL-ME25</strain>
    </source>
</reference>
<dbReference type="OrthoDB" id="7335480at2"/>
<dbReference type="STRING" id="45670.SN16_01885"/>
<proteinExistence type="predicted"/>
<protein>
    <submittedName>
        <fullName evidence="1">Uncharacterized protein</fullName>
    </submittedName>
</protein>
<accession>A0A0C2HPL7</accession>
<comment type="caution">
    <text evidence="1">The sequence shown here is derived from an EMBL/GenBank/DDBJ whole genome shotgun (WGS) entry which is preliminary data.</text>
</comment>
<dbReference type="Proteomes" id="UP000031546">
    <property type="component" value="Unassembled WGS sequence"/>
</dbReference>
<dbReference type="InterPro" id="IPR029058">
    <property type="entry name" value="AB_hydrolase_fold"/>
</dbReference>
<dbReference type="EMBL" id="JXII01000002">
    <property type="protein sequence ID" value="KIH71456.1"/>
    <property type="molecule type" value="Genomic_DNA"/>
</dbReference>